<keyword evidence="3 7" id="KW-0812">Transmembrane</keyword>
<reference evidence="8" key="2">
    <citation type="journal article" date="2023" name="IMA Fungus">
        <title>Comparative genomic study of the Penicillium genus elucidates a diverse pangenome and 15 lateral gene transfer events.</title>
        <authorList>
            <person name="Petersen C."/>
            <person name="Sorensen T."/>
            <person name="Nielsen M.R."/>
            <person name="Sondergaard T.E."/>
            <person name="Sorensen J.L."/>
            <person name="Fitzpatrick D.A."/>
            <person name="Frisvad J.C."/>
            <person name="Nielsen K.L."/>
        </authorList>
    </citation>
    <scope>NUCLEOTIDE SEQUENCE</scope>
    <source>
        <strain evidence="8">IBT 30069</strain>
    </source>
</reference>
<keyword evidence="2" id="KW-0813">Transport</keyword>
<keyword evidence="9" id="KW-1185">Reference proteome</keyword>
<proteinExistence type="predicted"/>
<comment type="caution">
    <text evidence="8">The sequence shown here is derived from an EMBL/GenBank/DDBJ whole genome shotgun (WGS) entry which is preliminary data.</text>
</comment>
<feature type="transmembrane region" description="Helical" evidence="7">
    <location>
        <begin position="217"/>
        <end position="241"/>
    </location>
</feature>
<dbReference type="Proteomes" id="UP001149165">
    <property type="component" value="Unassembled WGS sequence"/>
</dbReference>
<feature type="transmembrane region" description="Helical" evidence="7">
    <location>
        <begin position="81"/>
        <end position="104"/>
    </location>
</feature>
<keyword evidence="4 7" id="KW-1133">Transmembrane helix</keyword>
<dbReference type="OrthoDB" id="4078873at2759"/>
<feature type="transmembrane region" description="Helical" evidence="7">
    <location>
        <begin position="143"/>
        <end position="163"/>
    </location>
</feature>
<dbReference type="EMBL" id="JAPQKH010000003">
    <property type="protein sequence ID" value="KAJ5109358.1"/>
    <property type="molecule type" value="Genomic_DNA"/>
</dbReference>
<evidence type="ECO:0000256" key="7">
    <source>
        <dbReference type="SAM" id="Phobius"/>
    </source>
</evidence>
<evidence type="ECO:0000256" key="4">
    <source>
        <dbReference type="ARBA" id="ARBA00022989"/>
    </source>
</evidence>
<feature type="transmembrane region" description="Helical" evidence="7">
    <location>
        <begin position="116"/>
        <end position="137"/>
    </location>
</feature>
<dbReference type="Pfam" id="PF06609">
    <property type="entry name" value="TRI12"/>
    <property type="match status" value="1"/>
</dbReference>
<feature type="region of interest" description="Disordered" evidence="6">
    <location>
        <begin position="1"/>
        <end position="31"/>
    </location>
</feature>
<dbReference type="InterPro" id="IPR036259">
    <property type="entry name" value="MFS_trans_sf"/>
</dbReference>
<feature type="transmembrane region" description="Helical" evidence="7">
    <location>
        <begin position="253"/>
        <end position="275"/>
    </location>
</feature>
<name>A0A9W9FZL8_9EURO</name>
<feature type="compositionally biased region" description="Basic and acidic residues" evidence="6">
    <location>
        <begin position="17"/>
        <end position="31"/>
    </location>
</feature>
<dbReference type="GO" id="GO:0022857">
    <property type="term" value="F:transmembrane transporter activity"/>
    <property type="evidence" value="ECO:0007669"/>
    <property type="project" value="InterPro"/>
</dbReference>
<evidence type="ECO:0000256" key="2">
    <source>
        <dbReference type="ARBA" id="ARBA00022448"/>
    </source>
</evidence>
<dbReference type="GO" id="GO:0005886">
    <property type="term" value="C:plasma membrane"/>
    <property type="evidence" value="ECO:0007669"/>
    <property type="project" value="TreeGrafter"/>
</dbReference>
<organism evidence="8 9">
    <name type="scientific">Penicillium angulare</name>
    <dbReference type="NCBI Taxonomy" id="116970"/>
    <lineage>
        <taxon>Eukaryota</taxon>
        <taxon>Fungi</taxon>
        <taxon>Dikarya</taxon>
        <taxon>Ascomycota</taxon>
        <taxon>Pezizomycotina</taxon>
        <taxon>Eurotiomycetes</taxon>
        <taxon>Eurotiomycetidae</taxon>
        <taxon>Eurotiales</taxon>
        <taxon>Aspergillaceae</taxon>
        <taxon>Penicillium</taxon>
    </lineage>
</organism>
<reference evidence="8" key="1">
    <citation type="submission" date="2022-11" db="EMBL/GenBank/DDBJ databases">
        <authorList>
            <person name="Petersen C."/>
        </authorList>
    </citation>
    <scope>NUCLEOTIDE SEQUENCE</scope>
    <source>
        <strain evidence="8">IBT 30069</strain>
    </source>
</reference>
<sequence>MFHDGPVKNEPNVQVHLEPKHQGDGEEPRSEVVRPVKWSAVRAIITYTCQFGDLSISPATSQAAYIISGIIDVPLAKLIEIWGLDLGFAIMMFFNALGLILLATCKNITAYAAAQVIYEIGFHGIYYVITVFIAETAEKKYRALVLSLTCVPYIAATFAGPSFAQTFHEHSSFRWAYGVLLIVTFFMCLPVLVTMRLHMRAKNASANSLSPPGSKSIVDYFIHFDVIGVVLLCSGLTLFFLPWTLAAKQEESWKSATVLVMIILGFCLIVAFVAYEAFLSPKSFVPFSFLKDRNILGACLLLFGWSLSNYCWNTYYRIYLQVVNRLSIATAGYVINIYWDGIAVGSVLAGL</sequence>
<dbReference type="Gene3D" id="1.20.1250.20">
    <property type="entry name" value="MFS general substrate transporter like domains"/>
    <property type="match status" value="1"/>
</dbReference>
<feature type="transmembrane region" description="Helical" evidence="7">
    <location>
        <begin position="175"/>
        <end position="197"/>
    </location>
</feature>
<protein>
    <submittedName>
        <fullName evidence="8">Siderophore iron transporter</fullName>
    </submittedName>
</protein>
<dbReference type="PANTHER" id="PTHR23501">
    <property type="entry name" value="MAJOR FACILITATOR SUPERFAMILY"/>
    <property type="match status" value="1"/>
</dbReference>
<dbReference type="SUPFAM" id="SSF103473">
    <property type="entry name" value="MFS general substrate transporter"/>
    <property type="match status" value="1"/>
</dbReference>
<evidence type="ECO:0000256" key="1">
    <source>
        <dbReference type="ARBA" id="ARBA00004141"/>
    </source>
</evidence>
<dbReference type="PANTHER" id="PTHR23501:SF55">
    <property type="entry name" value="SIDEROPHORE IRON TRANSPORTER, PUTATIVE (AFU_ORTHOLOGUE AFUA_3G03440)-RELATED"/>
    <property type="match status" value="1"/>
</dbReference>
<feature type="transmembrane region" description="Helical" evidence="7">
    <location>
        <begin position="295"/>
        <end position="312"/>
    </location>
</feature>
<dbReference type="AlphaFoldDB" id="A0A9W9FZL8"/>
<comment type="subcellular location">
    <subcellularLocation>
        <location evidence="1">Membrane</location>
        <topology evidence="1">Multi-pass membrane protein</topology>
    </subcellularLocation>
</comment>
<keyword evidence="5 7" id="KW-0472">Membrane</keyword>
<evidence type="ECO:0000256" key="6">
    <source>
        <dbReference type="SAM" id="MobiDB-lite"/>
    </source>
</evidence>
<evidence type="ECO:0000313" key="8">
    <source>
        <dbReference type="EMBL" id="KAJ5109358.1"/>
    </source>
</evidence>
<evidence type="ECO:0000256" key="3">
    <source>
        <dbReference type="ARBA" id="ARBA00022692"/>
    </source>
</evidence>
<dbReference type="InterPro" id="IPR010573">
    <property type="entry name" value="MFS_Str1/Tri12-like"/>
</dbReference>
<evidence type="ECO:0000256" key="5">
    <source>
        <dbReference type="ARBA" id="ARBA00023136"/>
    </source>
</evidence>
<accession>A0A9W9FZL8</accession>
<evidence type="ECO:0000313" key="9">
    <source>
        <dbReference type="Proteomes" id="UP001149165"/>
    </source>
</evidence>
<gene>
    <name evidence="8" type="ORF">N7456_006033</name>
</gene>